<keyword evidence="1" id="KW-1133">Transmembrane helix</keyword>
<reference evidence="2 3" key="1">
    <citation type="submission" date="2014-12" db="EMBL/GenBank/DDBJ databases">
        <title>Comparative genomics of the lactic acid bacteria isolated from the honey bee gut.</title>
        <authorList>
            <person name="Ellegaard K.M."/>
            <person name="Tamarit D."/>
            <person name="Javelind E."/>
            <person name="Olofsson T."/>
            <person name="Andersson S.G."/>
            <person name="Vasquez A."/>
        </authorList>
    </citation>
    <scope>NUCLEOTIDE SEQUENCE [LARGE SCALE GENOMIC DNA]</scope>
    <source>
        <strain evidence="2 3">Bin2</strain>
    </source>
</reference>
<evidence type="ECO:0008006" key="4">
    <source>
        <dbReference type="Google" id="ProtNLM"/>
    </source>
</evidence>
<proteinExistence type="predicted"/>
<evidence type="ECO:0000256" key="1">
    <source>
        <dbReference type="SAM" id="Phobius"/>
    </source>
</evidence>
<feature type="transmembrane region" description="Helical" evidence="1">
    <location>
        <begin position="27"/>
        <end position="49"/>
    </location>
</feature>
<comment type="caution">
    <text evidence="2">The sequence shown here is derived from an EMBL/GenBank/DDBJ whole genome shotgun (WGS) entry which is preliminary data.</text>
</comment>
<evidence type="ECO:0000313" key="3">
    <source>
        <dbReference type="Proteomes" id="UP000033648"/>
    </source>
</evidence>
<dbReference type="PATRIC" id="fig|1684.4.peg.1122"/>
<accession>A0A0F4KSS9</accession>
<dbReference type="EMBL" id="JWME01000011">
    <property type="protein sequence ID" value="KJY49727.1"/>
    <property type="molecule type" value="Genomic_DNA"/>
</dbReference>
<dbReference type="Proteomes" id="UP000033648">
    <property type="component" value="Unassembled WGS sequence"/>
</dbReference>
<protein>
    <recommendedName>
        <fullName evidence="4">DUF4381 domain-containing protein</fullName>
    </recommendedName>
</protein>
<dbReference type="AlphaFoldDB" id="A0A0F4KSS9"/>
<name>A0A0F4KSS9_9BIFI</name>
<keyword evidence="1" id="KW-0812">Transmembrane</keyword>
<organism evidence="2 3">
    <name type="scientific">Bifidobacterium asteroides</name>
    <dbReference type="NCBI Taxonomy" id="1684"/>
    <lineage>
        <taxon>Bacteria</taxon>
        <taxon>Bacillati</taxon>
        <taxon>Actinomycetota</taxon>
        <taxon>Actinomycetes</taxon>
        <taxon>Bifidobacteriales</taxon>
        <taxon>Bifidobacteriaceae</taxon>
        <taxon>Bifidobacterium</taxon>
    </lineage>
</organism>
<gene>
    <name evidence="2" type="ORF">JF69_10340</name>
</gene>
<sequence length="177" mass="19659">MNAVVLIRLASGHGRIKIMPTMTQPTWLLALTTTAIVLALALAGAAILLPRFRRQQEGHPIQASPDSLDAWRQRIDQVVAQYDKGHLDRDQAMTALAAIARGFASRSWNSDMKSKTLAEIQAQPRTPGTRQGLDLLRQTIDALYPPEFALPKNSEGTDATVNQAAEWVRDLIERWPR</sequence>
<dbReference type="OrthoDB" id="3240329at2"/>
<evidence type="ECO:0000313" key="2">
    <source>
        <dbReference type="EMBL" id="KJY49727.1"/>
    </source>
</evidence>
<keyword evidence="1" id="KW-0472">Membrane</keyword>